<dbReference type="GO" id="GO:0032456">
    <property type="term" value="P:endocytic recycling"/>
    <property type="evidence" value="ECO:0000318"/>
    <property type="project" value="GO_Central"/>
</dbReference>
<keyword evidence="2" id="KW-0009">Actin-binding</keyword>
<dbReference type="KEGG" id="smo:SELMODRAFT_402573"/>
<feature type="compositionally biased region" description="Polar residues" evidence="3">
    <location>
        <begin position="178"/>
        <end position="187"/>
    </location>
</feature>
<feature type="compositionally biased region" description="Pro residues" evidence="3">
    <location>
        <begin position="318"/>
        <end position="329"/>
    </location>
</feature>
<evidence type="ECO:0000313" key="5">
    <source>
        <dbReference type="EMBL" id="EFJ38556.1"/>
    </source>
</evidence>
<dbReference type="GO" id="GO:0043014">
    <property type="term" value="F:alpha-tubulin binding"/>
    <property type="evidence" value="ECO:0000318"/>
    <property type="project" value="GO_Central"/>
</dbReference>
<dbReference type="GO" id="GO:0043015">
    <property type="term" value="F:gamma-tubulin binding"/>
    <property type="evidence" value="ECO:0000318"/>
    <property type="project" value="GO_Central"/>
</dbReference>
<feature type="region of interest" description="Disordered" evidence="3">
    <location>
        <begin position="423"/>
        <end position="449"/>
    </location>
</feature>
<dbReference type="GO" id="GO:0055037">
    <property type="term" value="C:recycling endosome"/>
    <property type="evidence" value="ECO:0000318"/>
    <property type="project" value="GO_Central"/>
</dbReference>
<evidence type="ECO:0000313" key="6">
    <source>
        <dbReference type="Proteomes" id="UP000001514"/>
    </source>
</evidence>
<dbReference type="InterPro" id="IPR003124">
    <property type="entry name" value="WH2_dom"/>
</dbReference>
<dbReference type="InterPro" id="IPR028290">
    <property type="entry name" value="WASH1"/>
</dbReference>
<dbReference type="GO" id="GO:0042147">
    <property type="term" value="P:retrograde transport, endosome to Golgi"/>
    <property type="evidence" value="ECO:0000318"/>
    <property type="project" value="GO_Central"/>
</dbReference>
<dbReference type="STRING" id="88036.D8QR40"/>
<dbReference type="Pfam" id="PF11945">
    <property type="entry name" value="WASH_WAHD"/>
    <property type="match status" value="1"/>
</dbReference>
<dbReference type="GO" id="GO:0071203">
    <property type="term" value="C:WASH complex"/>
    <property type="evidence" value="ECO:0000318"/>
    <property type="project" value="GO_Central"/>
</dbReference>
<keyword evidence="6" id="KW-1185">Reference proteome</keyword>
<accession>D8QR40</accession>
<dbReference type="HOGENOM" id="CLU_610305_0_0_1"/>
<evidence type="ECO:0000259" key="4">
    <source>
        <dbReference type="PROSITE" id="PS51082"/>
    </source>
</evidence>
<dbReference type="OMA" id="SMDSPYE"/>
<feature type="region of interest" description="Disordered" evidence="3">
    <location>
        <begin position="171"/>
        <end position="210"/>
    </location>
</feature>
<gene>
    <name evidence="5" type="ORF">SELMODRAFT_402573</name>
</gene>
<dbReference type="EMBL" id="GL377565">
    <property type="protein sequence ID" value="EFJ38556.1"/>
    <property type="molecule type" value="Genomic_DNA"/>
</dbReference>
<dbReference type="InterPro" id="IPR021854">
    <property type="entry name" value="WASH1_WAHD"/>
</dbReference>
<feature type="compositionally biased region" description="Basic and acidic residues" evidence="3">
    <location>
        <begin position="378"/>
        <end position="387"/>
    </location>
</feature>
<dbReference type="PANTHER" id="PTHR23331">
    <property type="entry name" value="CXYORF1"/>
    <property type="match status" value="1"/>
</dbReference>
<comment type="similarity">
    <text evidence="1">Belongs to the WASH1 family.</text>
</comment>
<feature type="compositionally biased region" description="Polar residues" evidence="3">
    <location>
        <begin position="252"/>
        <end position="264"/>
    </location>
</feature>
<dbReference type="GO" id="GO:0003779">
    <property type="term" value="F:actin binding"/>
    <property type="evidence" value="ECO:0007669"/>
    <property type="project" value="UniProtKB-KW"/>
</dbReference>
<dbReference type="PANTHER" id="PTHR23331:SF1">
    <property type="entry name" value="WASH COMPLEX SUBUNIT 1"/>
    <property type="match status" value="1"/>
</dbReference>
<dbReference type="PROSITE" id="PS51082">
    <property type="entry name" value="WH2"/>
    <property type="match status" value="1"/>
</dbReference>
<dbReference type="GO" id="GO:0034314">
    <property type="term" value="P:Arp2/3 complex-mediated actin nucleation"/>
    <property type="evidence" value="ECO:0000318"/>
    <property type="project" value="GO_Central"/>
</dbReference>
<evidence type="ECO:0000256" key="1">
    <source>
        <dbReference type="ARBA" id="ARBA00005602"/>
    </source>
</evidence>
<organism evidence="6">
    <name type="scientific">Selaginella moellendorffii</name>
    <name type="common">Spikemoss</name>
    <dbReference type="NCBI Taxonomy" id="88036"/>
    <lineage>
        <taxon>Eukaryota</taxon>
        <taxon>Viridiplantae</taxon>
        <taxon>Streptophyta</taxon>
        <taxon>Embryophyta</taxon>
        <taxon>Tracheophyta</taxon>
        <taxon>Lycopodiopsida</taxon>
        <taxon>Selaginellales</taxon>
        <taxon>Selaginellaceae</taxon>
        <taxon>Selaginella</taxon>
    </lineage>
</organism>
<feature type="domain" description="WH2" evidence="4">
    <location>
        <begin position="362"/>
        <end position="380"/>
    </location>
</feature>
<dbReference type="GO" id="GO:0005829">
    <property type="term" value="C:cytosol"/>
    <property type="evidence" value="ECO:0007669"/>
    <property type="project" value="GOC"/>
</dbReference>
<dbReference type="eggNOG" id="ENOG502S1A7">
    <property type="taxonomic scope" value="Eukaryota"/>
</dbReference>
<feature type="compositionally biased region" description="Pro residues" evidence="3">
    <location>
        <begin position="294"/>
        <end position="303"/>
    </location>
</feature>
<proteinExistence type="inferred from homology"/>
<dbReference type="GO" id="GO:0005769">
    <property type="term" value="C:early endosome"/>
    <property type="evidence" value="ECO:0000318"/>
    <property type="project" value="GO_Central"/>
</dbReference>
<evidence type="ECO:0000256" key="3">
    <source>
        <dbReference type="SAM" id="MobiDB-lite"/>
    </source>
</evidence>
<dbReference type="AlphaFoldDB" id="D8QR40"/>
<sequence>MAPVDSDLLRALEQLQDAADAVFGRITSRVGMERERLQDLSRRIQTVKVSIAFALEFFWIGGVLQANVDSISGSRQAITVLSSAKYPQVSSDAVDFKPLFGGHDEPLPVFKVELNMGNFQEDENEGTLELFRFFMETSHERLNVTPMHKFGSCGQDDADFNDRSIADVLPEHTKLPEQATSEASGKSTALYPPPQSLTQRNNPAAPGLEEYGFKPTLRQVPLFTLPSKIPDLPMVADISWTGSRTDVQELTSIVPSASNKSSQKLDAPKAEESRNPSQITVPPAPKMEEAPMPQLRPPQPPPRLISQNTKDDRGKSIIPPPPPPLPSPPMISSTMNPGAASKDKASASSSTPPQAIPPIEPNRAALLASIRSPNIKLRKTDVSEKTSEPTQEAEPPHSKQVADLLAEMASTLKMRRLSMKGATHGVPTLEQARPRDCKLESVPPTNFWQ</sequence>
<protein>
    <recommendedName>
        <fullName evidence="4">WH2 domain-containing protein</fullName>
    </recommendedName>
</protein>
<dbReference type="Proteomes" id="UP000001514">
    <property type="component" value="Unassembled WGS sequence"/>
</dbReference>
<dbReference type="Gramene" id="EFJ38556">
    <property type="protein sequence ID" value="EFJ38556"/>
    <property type="gene ID" value="SELMODRAFT_402573"/>
</dbReference>
<reference evidence="5 6" key="1">
    <citation type="journal article" date="2011" name="Science">
        <title>The Selaginella genome identifies genetic changes associated with the evolution of vascular plants.</title>
        <authorList>
            <person name="Banks J.A."/>
            <person name="Nishiyama T."/>
            <person name="Hasebe M."/>
            <person name="Bowman J.L."/>
            <person name="Gribskov M."/>
            <person name="dePamphilis C."/>
            <person name="Albert V.A."/>
            <person name="Aono N."/>
            <person name="Aoyama T."/>
            <person name="Ambrose B.A."/>
            <person name="Ashton N.W."/>
            <person name="Axtell M.J."/>
            <person name="Barker E."/>
            <person name="Barker M.S."/>
            <person name="Bennetzen J.L."/>
            <person name="Bonawitz N.D."/>
            <person name="Chapple C."/>
            <person name="Cheng C."/>
            <person name="Correa L.G."/>
            <person name="Dacre M."/>
            <person name="DeBarry J."/>
            <person name="Dreyer I."/>
            <person name="Elias M."/>
            <person name="Engstrom E.M."/>
            <person name="Estelle M."/>
            <person name="Feng L."/>
            <person name="Finet C."/>
            <person name="Floyd S.K."/>
            <person name="Frommer W.B."/>
            <person name="Fujita T."/>
            <person name="Gramzow L."/>
            <person name="Gutensohn M."/>
            <person name="Harholt J."/>
            <person name="Hattori M."/>
            <person name="Heyl A."/>
            <person name="Hirai T."/>
            <person name="Hiwatashi Y."/>
            <person name="Ishikawa M."/>
            <person name="Iwata M."/>
            <person name="Karol K.G."/>
            <person name="Koehler B."/>
            <person name="Kolukisaoglu U."/>
            <person name="Kubo M."/>
            <person name="Kurata T."/>
            <person name="Lalonde S."/>
            <person name="Li K."/>
            <person name="Li Y."/>
            <person name="Litt A."/>
            <person name="Lyons E."/>
            <person name="Manning G."/>
            <person name="Maruyama T."/>
            <person name="Michael T.P."/>
            <person name="Mikami K."/>
            <person name="Miyazaki S."/>
            <person name="Morinaga S."/>
            <person name="Murata T."/>
            <person name="Mueller-Roeber B."/>
            <person name="Nelson D.R."/>
            <person name="Obara M."/>
            <person name="Oguri Y."/>
            <person name="Olmstead R.G."/>
            <person name="Onodera N."/>
            <person name="Petersen B.L."/>
            <person name="Pils B."/>
            <person name="Prigge M."/>
            <person name="Rensing S.A."/>
            <person name="Riano-Pachon D.M."/>
            <person name="Roberts A.W."/>
            <person name="Sato Y."/>
            <person name="Scheller H.V."/>
            <person name="Schulz B."/>
            <person name="Schulz C."/>
            <person name="Shakirov E.V."/>
            <person name="Shibagaki N."/>
            <person name="Shinohara N."/>
            <person name="Shippen D.E."/>
            <person name="Soerensen I."/>
            <person name="Sotooka R."/>
            <person name="Sugimoto N."/>
            <person name="Sugita M."/>
            <person name="Sumikawa N."/>
            <person name="Tanurdzic M."/>
            <person name="Theissen G."/>
            <person name="Ulvskov P."/>
            <person name="Wakazuki S."/>
            <person name="Weng J.K."/>
            <person name="Willats W.W."/>
            <person name="Wipf D."/>
            <person name="Wolf P.G."/>
            <person name="Yang L."/>
            <person name="Zimmer A.D."/>
            <person name="Zhu Q."/>
            <person name="Mitros T."/>
            <person name="Hellsten U."/>
            <person name="Loque D."/>
            <person name="Otillar R."/>
            <person name="Salamov A."/>
            <person name="Schmutz J."/>
            <person name="Shapiro H."/>
            <person name="Lindquist E."/>
            <person name="Lucas S."/>
            <person name="Rokhsar D."/>
            <person name="Grigoriev I.V."/>
        </authorList>
    </citation>
    <scope>NUCLEOTIDE SEQUENCE [LARGE SCALE GENOMIC DNA]</scope>
</reference>
<name>D8QR40_SELML</name>
<dbReference type="InParanoid" id="D8QR40"/>
<feature type="region of interest" description="Disordered" evidence="3">
    <location>
        <begin position="252"/>
        <end position="400"/>
    </location>
</feature>
<evidence type="ECO:0000256" key="2">
    <source>
        <dbReference type="ARBA" id="ARBA00023203"/>
    </source>
</evidence>
<dbReference type="GO" id="GO:0006887">
    <property type="term" value="P:exocytosis"/>
    <property type="evidence" value="ECO:0000318"/>
    <property type="project" value="GO_Central"/>
</dbReference>